<dbReference type="InterPro" id="IPR028994">
    <property type="entry name" value="Integrin_alpha_N"/>
</dbReference>
<evidence type="ECO:0000313" key="7">
    <source>
        <dbReference type="Proteomes" id="UP001519064"/>
    </source>
</evidence>
<feature type="signal peptide" evidence="5">
    <location>
        <begin position="1"/>
        <end position="20"/>
    </location>
</feature>
<evidence type="ECO:0000256" key="3">
    <source>
        <dbReference type="ARBA" id="ARBA00022801"/>
    </source>
</evidence>
<evidence type="ECO:0000313" key="6">
    <source>
        <dbReference type="EMBL" id="MBO8193053.1"/>
    </source>
</evidence>
<protein>
    <submittedName>
        <fullName evidence="6">FG-GAP repeat protein</fullName>
    </submittedName>
</protein>
<comment type="caution">
    <text evidence="6">The sequence shown here is derived from an EMBL/GenBank/DDBJ whole genome shotgun (WGS) entry which is preliminary data.</text>
</comment>
<dbReference type="EMBL" id="JADKMA010000068">
    <property type="protein sequence ID" value="MBO8193053.1"/>
    <property type="molecule type" value="Genomic_DNA"/>
</dbReference>
<feature type="chain" id="PRO_5046110560" evidence="5">
    <location>
        <begin position="21"/>
        <end position="475"/>
    </location>
</feature>
<evidence type="ECO:0000256" key="1">
    <source>
        <dbReference type="ARBA" id="ARBA00022729"/>
    </source>
</evidence>
<reference evidence="6 7" key="1">
    <citation type="submission" date="2020-11" db="EMBL/GenBank/DDBJ databases">
        <title>Streptomyces spirodelae sp. nov., isolated from duckweed.</title>
        <authorList>
            <person name="Saimee Y."/>
            <person name="Duangmal K."/>
        </authorList>
    </citation>
    <scope>NUCLEOTIDE SEQUENCE [LARGE SCALE GENOMIC DNA]</scope>
    <source>
        <strain evidence="6 7">S16-07</strain>
    </source>
</reference>
<evidence type="ECO:0000256" key="4">
    <source>
        <dbReference type="ARBA" id="ARBA00023180"/>
    </source>
</evidence>
<sequence length="475" mass="47061">MGVTAVLLAGSAFVAVQANAGTPAKSTAGAAAISGKAAAAPKADFDGDGYADTVSGAPRATVAGQQYAGYLTVAYGSAKGASTTHRQLFSANSAGVPGDPEPYGNFGRNTAARDFDGDGVSDLAVTGNKGVIVLWGEKGKGLTSATQMSGVTNATRLAAGDFDGDKKPDLAVGTGDFDQGLKVLYGGFTRDGKAARTDDRPTGHEFGPTTLTAGDITGDGIDDLVTTHAFEEMSESSEFFKGGKDGLADKPQHVTDAETAVIADVNKDGFGDLVIRTVPGGVVEDLPHDHGTLKVLYGSAEGPGAKRTAKLDQNSAGVPGVNEDGDEFGKALAAGDVNGDGYADIAVGVPGEDVGSGAGGKDTGAVVQLLGGKDGLTGTGAKNWDQGSPGVPGAVEAGDRFGAGLGMGDTDKDGRDDLAVGAPGEDGDSTAVDAGAVWVLRGASGGLTAEGVVSYGPKTLGAPESGSQLGSSFLR</sequence>
<proteinExistence type="predicted"/>
<dbReference type="InterPro" id="IPR013517">
    <property type="entry name" value="FG-GAP"/>
</dbReference>
<keyword evidence="3" id="KW-0378">Hydrolase</keyword>
<name>A0ABS3XCD6_9ACTN</name>
<dbReference type="PANTHER" id="PTHR23221:SF7">
    <property type="entry name" value="PHOSPHATIDYLINOSITOL-GLYCAN-SPECIFIC PHOSPHOLIPASE D"/>
    <property type="match status" value="1"/>
</dbReference>
<dbReference type="Pfam" id="PF13517">
    <property type="entry name" value="FG-GAP_3"/>
    <property type="match status" value="1"/>
</dbReference>
<keyword evidence="4" id="KW-0325">Glycoprotein</keyword>
<dbReference type="Pfam" id="PF01839">
    <property type="entry name" value="FG-GAP"/>
    <property type="match status" value="2"/>
</dbReference>
<keyword evidence="1 5" id="KW-0732">Signal</keyword>
<dbReference type="PANTHER" id="PTHR23221">
    <property type="entry name" value="GLYCOSYLPHOSPHATIDYLINOSITOL PHOSPHOLIPASE D"/>
    <property type="match status" value="1"/>
</dbReference>
<dbReference type="Proteomes" id="UP001519064">
    <property type="component" value="Unassembled WGS sequence"/>
</dbReference>
<dbReference type="InterPro" id="IPR013519">
    <property type="entry name" value="Int_alpha_beta-p"/>
</dbReference>
<accession>A0ABS3XCD6</accession>
<dbReference type="Gene3D" id="2.130.10.130">
    <property type="entry name" value="Integrin alpha, N-terminal"/>
    <property type="match status" value="3"/>
</dbReference>
<keyword evidence="7" id="KW-1185">Reference proteome</keyword>
<organism evidence="6 7">
    <name type="scientific">Streptomyces oryzae</name>
    <dbReference type="NCBI Taxonomy" id="1434886"/>
    <lineage>
        <taxon>Bacteria</taxon>
        <taxon>Bacillati</taxon>
        <taxon>Actinomycetota</taxon>
        <taxon>Actinomycetes</taxon>
        <taxon>Kitasatosporales</taxon>
        <taxon>Streptomycetaceae</taxon>
        <taxon>Streptomyces</taxon>
    </lineage>
</organism>
<gene>
    <name evidence="6" type="ORF">ITI46_15460</name>
</gene>
<keyword evidence="2" id="KW-0677">Repeat</keyword>
<dbReference type="SUPFAM" id="SSF69318">
    <property type="entry name" value="Integrin alpha N-terminal domain"/>
    <property type="match status" value="2"/>
</dbReference>
<dbReference type="SMART" id="SM00191">
    <property type="entry name" value="Int_alpha"/>
    <property type="match status" value="4"/>
</dbReference>
<evidence type="ECO:0000256" key="2">
    <source>
        <dbReference type="ARBA" id="ARBA00022737"/>
    </source>
</evidence>
<evidence type="ECO:0000256" key="5">
    <source>
        <dbReference type="SAM" id="SignalP"/>
    </source>
</evidence>
<dbReference type="PROSITE" id="PS51470">
    <property type="entry name" value="FG_GAP"/>
    <property type="match status" value="2"/>
</dbReference>